<evidence type="ECO:0000313" key="3">
    <source>
        <dbReference type="EMBL" id="QJE02034.1"/>
    </source>
</evidence>
<evidence type="ECO:0000313" key="4">
    <source>
        <dbReference type="Proteomes" id="UP000502415"/>
    </source>
</evidence>
<dbReference type="InterPro" id="IPR010657">
    <property type="entry name" value="ImpA_N"/>
</dbReference>
<sequence length="365" mass="38480">MFNAEELLLPISPDQPCGADMAFSAELDAIAQARKFDDPSLEQGEWVTELKEADWDFVVKRCSALLAGKTKDLRLAVWLAEAAAKQFQLRGLGEGFSLLAGLVERYWDQGLYPEAEDGDQEQRIGNLAWILSRTRALVREAPLTQGRGQGPGSGWSTIDFEAARKRASSGIEPEGLPRLAEMEAARRANPSRFTAAFHADAQYCLDALGRLEQAADAQLGQDSPGFSSAREAVQGMLHALPLPAGAAPSVAAQPDAAAQAADAGAGADASAHAAPSSAAAGAGADAQPAPAGAPGPIRSRAQAIAQLRAVAEFFRETEPHSPVSYFAEKAANAGEQDLHTWLRSVIKDQGSLAHIEELLGVPPSN</sequence>
<gene>
    <name evidence="3" type="primary">tssA</name>
    <name evidence="3" type="ORF">HH212_20085</name>
</gene>
<protein>
    <submittedName>
        <fullName evidence="3">Type VI secretion system protein TssA</fullName>
    </submittedName>
</protein>
<dbReference type="KEGG" id="mfy:HH212_20085"/>
<dbReference type="RefSeq" id="WP_170204121.1">
    <property type="nucleotide sequence ID" value="NZ_CP051685.1"/>
</dbReference>
<dbReference type="NCBIfam" id="TIGR03363">
    <property type="entry name" value="VI_chp_8"/>
    <property type="match status" value="1"/>
</dbReference>
<proteinExistence type="predicted"/>
<dbReference type="EMBL" id="CP051685">
    <property type="protein sequence ID" value="QJE02034.1"/>
    <property type="molecule type" value="Genomic_DNA"/>
</dbReference>
<dbReference type="PANTHER" id="PTHR37951">
    <property type="entry name" value="CYTOPLASMIC PROTEIN-RELATED"/>
    <property type="match status" value="1"/>
</dbReference>
<evidence type="ECO:0000256" key="1">
    <source>
        <dbReference type="SAM" id="MobiDB-lite"/>
    </source>
</evidence>
<organism evidence="3 4">
    <name type="scientific">Massilia forsythiae</name>
    <dbReference type="NCBI Taxonomy" id="2728020"/>
    <lineage>
        <taxon>Bacteria</taxon>
        <taxon>Pseudomonadati</taxon>
        <taxon>Pseudomonadota</taxon>
        <taxon>Betaproteobacteria</taxon>
        <taxon>Burkholderiales</taxon>
        <taxon>Oxalobacteraceae</taxon>
        <taxon>Telluria group</taxon>
        <taxon>Massilia</taxon>
    </lineage>
</organism>
<accession>A0A7Z2ZU42</accession>
<reference evidence="3 4" key="1">
    <citation type="submission" date="2020-04" db="EMBL/GenBank/DDBJ databases">
        <title>Genome sequencing of novel species.</title>
        <authorList>
            <person name="Heo J."/>
            <person name="Kim S.-J."/>
            <person name="Kim J.-S."/>
            <person name="Hong S.-B."/>
            <person name="Kwon S.-W."/>
        </authorList>
    </citation>
    <scope>NUCLEOTIDE SEQUENCE [LARGE SCALE GENOMIC DNA]</scope>
    <source>
        <strain evidence="3 4">GN2-R2</strain>
    </source>
</reference>
<dbReference type="Pfam" id="PF06812">
    <property type="entry name" value="ImpA_N"/>
    <property type="match status" value="1"/>
</dbReference>
<name>A0A7Z2ZU42_9BURK</name>
<dbReference type="Proteomes" id="UP000502415">
    <property type="component" value="Chromosome"/>
</dbReference>
<keyword evidence="4" id="KW-1185">Reference proteome</keyword>
<feature type="region of interest" description="Disordered" evidence="1">
    <location>
        <begin position="276"/>
        <end position="296"/>
    </location>
</feature>
<feature type="domain" description="ImpA N-terminal" evidence="2">
    <location>
        <begin position="9"/>
        <end position="131"/>
    </location>
</feature>
<evidence type="ECO:0000259" key="2">
    <source>
        <dbReference type="Pfam" id="PF06812"/>
    </source>
</evidence>
<dbReference type="AlphaFoldDB" id="A0A7Z2ZU42"/>
<dbReference type="InterPro" id="IPR017740">
    <property type="entry name" value="TssA-like"/>
</dbReference>
<dbReference type="PANTHER" id="PTHR37951:SF1">
    <property type="entry name" value="TYPE VI SECRETION SYSTEM COMPONENT TSSA1"/>
    <property type="match status" value="1"/>
</dbReference>